<dbReference type="PANTHER" id="PTHR47972:SF16">
    <property type="entry name" value="KINESIN-LIKE PROTEIN"/>
    <property type="match status" value="1"/>
</dbReference>
<feature type="region of interest" description="Disordered" evidence="5">
    <location>
        <begin position="1245"/>
        <end position="1393"/>
    </location>
</feature>
<feature type="compositionally biased region" description="Low complexity" evidence="5">
    <location>
        <begin position="481"/>
        <end position="497"/>
    </location>
</feature>
<evidence type="ECO:0000313" key="7">
    <source>
        <dbReference type="EMBL" id="CEM08327.1"/>
    </source>
</evidence>
<dbReference type="Gene3D" id="3.40.850.10">
    <property type="entry name" value="Kinesin motor domain"/>
    <property type="match status" value="1"/>
</dbReference>
<feature type="compositionally biased region" description="Basic and acidic residues" evidence="5">
    <location>
        <begin position="174"/>
        <end position="183"/>
    </location>
</feature>
<gene>
    <name evidence="7" type="ORF">Cvel_15545</name>
</gene>
<feature type="region of interest" description="Disordered" evidence="5">
    <location>
        <begin position="646"/>
        <end position="720"/>
    </location>
</feature>
<dbReference type="InterPro" id="IPR027640">
    <property type="entry name" value="Kinesin-like_fam"/>
</dbReference>
<feature type="compositionally biased region" description="Basic and acidic residues" evidence="5">
    <location>
        <begin position="59"/>
        <end position="74"/>
    </location>
</feature>
<evidence type="ECO:0000256" key="1">
    <source>
        <dbReference type="ARBA" id="ARBA00022741"/>
    </source>
</evidence>
<feature type="region of interest" description="Disordered" evidence="5">
    <location>
        <begin position="481"/>
        <end position="623"/>
    </location>
</feature>
<feature type="compositionally biased region" description="Basic and acidic residues" evidence="5">
    <location>
        <begin position="297"/>
        <end position="315"/>
    </location>
</feature>
<protein>
    <recommendedName>
        <fullName evidence="6">Kinesin motor domain-containing protein</fullName>
    </recommendedName>
</protein>
<feature type="coiled-coil region" evidence="4">
    <location>
        <begin position="1193"/>
        <end position="1220"/>
    </location>
</feature>
<dbReference type="GO" id="GO:0007018">
    <property type="term" value="P:microtubule-based movement"/>
    <property type="evidence" value="ECO:0007669"/>
    <property type="project" value="InterPro"/>
</dbReference>
<dbReference type="PRINTS" id="PR00380">
    <property type="entry name" value="KINESINHEAVY"/>
</dbReference>
<feature type="compositionally biased region" description="Low complexity" evidence="5">
    <location>
        <begin position="317"/>
        <end position="333"/>
    </location>
</feature>
<accession>A0A0G4F7J4</accession>
<feature type="compositionally biased region" description="Basic and acidic residues" evidence="5">
    <location>
        <begin position="147"/>
        <end position="157"/>
    </location>
</feature>
<name>A0A0G4F7J4_9ALVE</name>
<organism evidence="7">
    <name type="scientific">Chromera velia CCMP2878</name>
    <dbReference type="NCBI Taxonomy" id="1169474"/>
    <lineage>
        <taxon>Eukaryota</taxon>
        <taxon>Sar</taxon>
        <taxon>Alveolata</taxon>
        <taxon>Colpodellida</taxon>
        <taxon>Chromeraceae</taxon>
        <taxon>Chromera</taxon>
    </lineage>
</organism>
<dbReference type="InterPro" id="IPR001752">
    <property type="entry name" value="Kinesin_motor_dom"/>
</dbReference>
<keyword evidence="4" id="KW-0175">Coiled coil</keyword>
<feature type="compositionally biased region" description="Polar residues" evidence="5">
    <location>
        <begin position="218"/>
        <end position="237"/>
    </location>
</feature>
<feature type="compositionally biased region" description="Low complexity" evidence="5">
    <location>
        <begin position="121"/>
        <end position="133"/>
    </location>
</feature>
<feature type="region of interest" description="Disordered" evidence="5">
    <location>
        <begin position="995"/>
        <end position="1014"/>
    </location>
</feature>
<dbReference type="SUPFAM" id="SSF52540">
    <property type="entry name" value="P-loop containing nucleoside triphosphate hydrolases"/>
    <property type="match status" value="1"/>
</dbReference>
<dbReference type="Pfam" id="PF00225">
    <property type="entry name" value="Kinesin"/>
    <property type="match status" value="1"/>
</dbReference>
<dbReference type="EMBL" id="CDMZ01000171">
    <property type="protein sequence ID" value="CEM08327.1"/>
    <property type="molecule type" value="Genomic_DNA"/>
</dbReference>
<dbReference type="PANTHER" id="PTHR47972">
    <property type="entry name" value="KINESIN-LIKE PROTEIN KLP-3"/>
    <property type="match status" value="1"/>
</dbReference>
<dbReference type="InterPro" id="IPR027417">
    <property type="entry name" value="P-loop_NTPase"/>
</dbReference>
<feature type="compositionally biased region" description="Basic and acidic residues" evidence="5">
    <location>
        <begin position="206"/>
        <end position="217"/>
    </location>
</feature>
<keyword evidence="3" id="KW-0505">Motor protein</keyword>
<feature type="compositionally biased region" description="Basic and acidic residues" evidence="5">
    <location>
        <begin position="513"/>
        <end position="544"/>
    </location>
</feature>
<feature type="region of interest" description="Disordered" evidence="5">
    <location>
        <begin position="28"/>
        <end position="427"/>
    </location>
</feature>
<dbReference type="VEuPathDB" id="CryptoDB:Cvel_15545"/>
<reference evidence="7" key="1">
    <citation type="submission" date="2014-11" db="EMBL/GenBank/DDBJ databases">
        <authorList>
            <person name="Otto D Thomas"/>
            <person name="Naeem Raeece"/>
        </authorList>
    </citation>
    <scope>NUCLEOTIDE SEQUENCE</scope>
</reference>
<evidence type="ECO:0000256" key="3">
    <source>
        <dbReference type="PROSITE-ProRule" id="PRU00283"/>
    </source>
</evidence>
<evidence type="ECO:0000256" key="5">
    <source>
        <dbReference type="SAM" id="MobiDB-lite"/>
    </source>
</evidence>
<feature type="compositionally biased region" description="Basic and acidic residues" evidence="5">
    <location>
        <begin position="38"/>
        <end position="51"/>
    </location>
</feature>
<dbReference type="GO" id="GO:0008017">
    <property type="term" value="F:microtubule binding"/>
    <property type="evidence" value="ECO:0007669"/>
    <property type="project" value="InterPro"/>
</dbReference>
<feature type="compositionally biased region" description="Low complexity" evidence="5">
    <location>
        <begin position="84"/>
        <end position="111"/>
    </location>
</feature>
<feature type="binding site" evidence="3">
    <location>
        <begin position="928"/>
        <end position="935"/>
    </location>
    <ligand>
        <name>ATP</name>
        <dbReference type="ChEBI" id="CHEBI:30616"/>
    </ligand>
</feature>
<feature type="compositionally biased region" description="Basic and acidic residues" evidence="5">
    <location>
        <begin position="397"/>
        <end position="407"/>
    </location>
</feature>
<evidence type="ECO:0000256" key="4">
    <source>
        <dbReference type="SAM" id="Coils"/>
    </source>
</evidence>
<evidence type="ECO:0000256" key="2">
    <source>
        <dbReference type="ARBA" id="ARBA00022840"/>
    </source>
</evidence>
<feature type="domain" description="Kinesin motor" evidence="6">
    <location>
        <begin position="842"/>
        <end position="1187"/>
    </location>
</feature>
<dbReference type="InterPro" id="IPR036961">
    <property type="entry name" value="Kinesin_motor_dom_sf"/>
</dbReference>
<dbReference type="SMART" id="SM00129">
    <property type="entry name" value="KISc"/>
    <property type="match status" value="1"/>
</dbReference>
<evidence type="ECO:0000259" key="6">
    <source>
        <dbReference type="PROSITE" id="PS50067"/>
    </source>
</evidence>
<feature type="compositionally biased region" description="Polar residues" evidence="5">
    <location>
        <begin position="1267"/>
        <end position="1286"/>
    </location>
</feature>
<dbReference type="PROSITE" id="PS00411">
    <property type="entry name" value="KINESIN_MOTOR_1"/>
    <property type="match status" value="1"/>
</dbReference>
<proteinExistence type="inferred from homology"/>
<feature type="compositionally biased region" description="Low complexity" evidence="5">
    <location>
        <begin position="552"/>
        <end position="609"/>
    </location>
</feature>
<dbReference type="InterPro" id="IPR019821">
    <property type="entry name" value="Kinesin_motor_CS"/>
</dbReference>
<feature type="compositionally biased region" description="Basic and acidic residues" evidence="5">
    <location>
        <begin position="703"/>
        <end position="720"/>
    </location>
</feature>
<feature type="compositionally biased region" description="Low complexity" evidence="5">
    <location>
        <begin position="1304"/>
        <end position="1348"/>
    </location>
</feature>
<feature type="compositionally biased region" description="Polar residues" evidence="5">
    <location>
        <begin position="1379"/>
        <end position="1393"/>
    </location>
</feature>
<sequence length="1393" mass="147382">MEPRQSVCEDFAGIPHLHQVAEMEQIIQENLAASARGSIEKEDGTEKEKEKRKQKKKSKSSDLHEKNQKSEHPETSATQPAEHSSSSSSSSENTATAPVTVTAPPADTSTTHTPEQTQPKPSTAPYDPTATPANPDPNPTPKANLKTSEETKQKEQGDCSSSSSSSVSLPQKTQNDKTSEEKASVSAGPQGETKTSDPPADSEGQAETKTETEKGEDQNVSAPPTQTPAEPSASSTDPSKRPPDSDAAPAAASDAPARRLSLLPSKSLPDLSSLPGAADEAQEKGKQQEGEGEEADGGAKTDSEAQTKSRLDKFRVAASKAKPPAPAKSKTTSFWESLVSYIVPAETEEDGDGPMHRERPPIPQVNVKAMSRQGSKPQPPPGGHTSNEGQGGAEATTKGEKTEEKTKLVGKAAVPPLPLHRLPKKPAAKIKQNYAFSSGSSSSSSCSSDSLQTVPLSLHTSGVGALGGSAVTAAVGSVEAVQAGASSSSVGALSGAPGASGGACKEDDQPEETGGKGKTSEGKGEGEEKPNQEERKVDDPEKHSIQPPIQEASSSSSSSSSSAAATASAPPAAPIASVPAASSVPVPAVGAAAAAGMGSSSSSSSLARSPGGGLVSAGAGRESTSARLVSIETLLHEILKLQKEGRNEMVELAKSQAPPPPPPPPEDSQSPPPVAAPPSEAASADAAQSSAAVAAAEASAAAAEEKSKKTARENQLLREEVERLRVEAARRRETEMASGAAESLKVQEFQEQVKDWKAKAAESQTRVVQLEEENEDLRKEGQRLRLSYESASKAAEKQEATAAELEKVKGQMGHLKEMESLYQMERRERMKVFNELQDLKGKIRVFVRVRPRWPSEFTEDEAACVEVEDEFCVKLMPSMRHGPGGPPKGFCFDRCFGEEATQMEVFSETQKLTESFIDGYNVCIFAYGQTGSGKTFTMQGNEEHKGLVPRAVEFLFRQLEGMNGKKFEWNVSCHMLELYMDTLVDLLAVSSGVKEKESKDRTEREKDKEKTTSLDIRRDPLTGVVSVPNAVCAPVEDAQAAMRTFRKGSESRQVAFTQMNSESSRSHLFFILFLSITDKSSGKRTNSKMTFVDLAGSERTKKSETTGERQKEGTAINMSLTALGRVISALSSNEKHIPYRNSRLTMLMSDSLGGTAKTLMITNLSPAPASLDETSNSLTYASSVKTITNEVSKNVSSKQVQALQARVKQLEQQLQSAKRLGGSSSHSKSEGALMVIHADPADARDAECRGELSDDDDEWNTRGGPLGQSTLSHAGGQVSSRRNNAGGTDRPGGVSTERRDEGAGLKASSMGAALAAPPGASGGTSSTSPSSAAARASRLISAATAATSFLPPAGGEKAQRRRTEMIQQQQNREKEKEATGNSRKSRMLSQRDS</sequence>
<keyword evidence="2 3" id="KW-0067">ATP-binding</keyword>
<dbReference type="PROSITE" id="PS50067">
    <property type="entry name" value="KINESIN_MOTOR_2"/>
    <property type="match status" value="1"/>
</dbReference>
<feature type="compositionally biased region" description="Low complexity" evidence="5">
    <location>
        <begin position="677"/>
        <end position="702"/>
    </location>
</feature>
<feature type="compositionally biased region" description="Pro residues" evidence="5">
    <location>
        <begin position="657"/>
        <end position="676"/>
    </location>
</feature>
<comment type="similarity">
    <text evidence="3">Belongs to the TRAFAC class myosin-kinesin ATPase superfamily. Kinesin family.</text>
</comment>
<dbReference type="GO" id="GO:0005524">
    <property type="term" value="F:ATP binding"/>
    <property type="evidence" value="ECO:0007669"/>
    <property type="project" value="UniProtKB-UniRule"/>
</dbReference>
<keyword evidence="1 3" id="KW-0547">Nucleotide-binding</keyword>
<dbReference type="GO" id="GO:0003777">
    <property type="term" value="F:microtubule motor activity"/>
    <property type="evidence" value="ECO:0007669"/>
    <property type="project" value="InterPro"/>
</dbReference>
<feature type="compositionally biased region" description="Low complexity" evidence="5">
    <location>
        <begin position="245"/>
        <end position="279"/>
    </location>
</feature>